<dbReference type="RefSeq" id="WP_212674540.1">
    <property type="nucleotide sequence ID" value="NZ_JAGSPJ010000002.1"/>
</dbReference>
<dbReference type="Gene3D" id="3.10.310.50">
    <property type="match status" value="1"/>
</dbReference>
<sequence length="170" mass="19772">MNQHRVWSNLRTRFQINPYRKYFNLENRQRLGTSITQAERGHRGEIKIVVETHLSLNQLSRGLTPRERALEWFSNLRIWDTEENSGILLYLLLAERRIEIIADRGITKMVEQSAWDKICADLQNQLAADKVIDGLCDASQRFGDLLRQHFPQVGDSANPDELSNEVIFIP</sequence>
<reference evidence="2" key="1">
    <citation type="submission" date="2021-04" db="EMBL/GenBank/DDBJ databases">
        <title>novel species isolated from subtropical streams in China.</title>
        <authorList>
            <person name="Lu H."/>
        </authorList>
    </citation>
    <scope>NUCLEOTIDE SEQUENCE</scope>
    <source>
        <strain evidence="2">FT137W</strain>
    </source>
</reference>
<evidence type="ECO:0000313" key="2">
    <source>
        <dbReference type="EMBL" id="MBR7799375.1"/>
    </source>
</evidence>
<proteinExistence type="predicted"/>
<dbReference type="InterPro" id="IPR007621">
    <property type="entry name" value="TPM_dom"/>
</dbReference>
<protein>
    <submittedName>
        <fullName evidence="2">TPM domain-containing protein</fullName>
    </submittedName>
</protein>
<dbReference type="Proteomes" id="UP000678545">
    <property type="component" value="Unassembled WGS sequence"/>
</dbReference>
<dbReference type="PANTHER" id="PTHR30373:SF8">
    <property type="entry name" value="BLL7265 PROTEIN"/>
    <property type="match status" value="1"/>
</dbReference>
<organism evidence="2 3">
    <name type="scientific">Undibacterium fentianense</name>
    <dbReference type="NCBI Taxonomy" id="2828728"/>
    <lineage>
        <taxon>Bacteria</taxon>
        <taxon>Pseudomonadati</taxon>
        <taxon>Pseudomonadota</taxon>
        <taxon>Betaproteobacteria</taxon>
        <taxon>Burkholderiales</taxon>
        <taxon>Oxalobacteraceae</taxon>
        <taxon>Undibacterium</taxon>
    </lineage>
</organism>
<accession>A0A941DYZ5</accession>
<evidence type="ECO:0000259" key="1">
    <source>
        <dbReference type="Pfam" id="PF04536"/>
    </source>
</evidence>
<dbReference type="AlphaFoldDB" id="A0A941DYZ5"/>
<gene>
    <name evidence="2" type="ORF">KDM90_05120</name>
</gene>
<comment type="caution">
    <text evidence="2">The sequence shown here is derived from an EMBL/GenBank/DDBJ whole genome shotgun (WGS) entry which is preliminary data.</text>
</comment>
<keyword evidence="3" id="KW-1185">Reference proteome</keyword>
<dbReference type="PANTHER" id="PTHR30373">
    <property type="entry name" value="UPF0603 PROTEIN YGCG"/>
    <property type="match status" value="1"/>
</dbReference>
<dbReference type="Pfam" id="PF04536">
    <property type="entry name" value="TPM_phosphatase"/>
    <property type="match status" value="1"/>
</dbReference>
<name>A0A941DYZ5_9BURK</name>
<dbReference type="EMBL" id="JAGSPJ010000002">
    <property type="protein sequence ID" value="MBR7799375.1"/>
    <property type="molecule type" value="Genomic_DNA"/>
</dbReference>
<feature type="domain" description="TPM" evidence="1">
    <location>
        <begin position="19"/>
        <end position="143"/>
    </location>
</feature>
<evidence type="ECO:0000313" key="3">
    <source>
        <dbReference type="Proteomes" id="UP000678545"/>
    </source>
</evidence>